<keyword evidence="2" id="KW-0688">Ribosomal frameshifting</keyword>
<sequence length="191" mass="21689">MMTVEGLFAIFDVALFTLKEMDFHYRPLAMDDSNLDSLQYSLTQQLDQSMNFLSNTTFKNTQKLSPKSVMFVYTIGDELPDYDDASSESSLESDSSDANIRTGFTGIIDFEKNEMTIYPPSNSSCMNKDSVINLMDMADCLGISTLYMCIEKNHQEIREFSRGFIYAGFELIQPKIKQLSSTEWVVFGAEL</sequence>
<dbReference type="Gene3D" id="3.40.630.60">
    <property type="match status" value="1"/>
</dbReference>
<dbReference type="SUPFAM" id="SSF55729">
    <property type="entry name" value="Acyl-CoA N-acyltransferases (Nat)"/>
    <property type="match status" value="1"/>
</dbReference>
<evidence type="ECO:0000256" key="1">
    <source>
        <dbReference type="ARBA" id="ARBA00008796"/>
    </source>
</evidence>
<dbReference type="EMBL" id="GG738868">
    <property type="protein sequence ID" value="EFC44392.1"/>
    <property type="molecule type" value="Genomic_DNA"/>
</dbReference>
<dbReference type="InterPro" id="IPR002993">
    <property type="entry name" value="ODC_AZ"/>
</dbReference>
<dbReference type="AlphaFoldDB" id="D2VFP0"/>
<organism evidence="4">
    <name type="scientific">Naegleria gruberi</name>
    <name type="common">Amoeba</name>
    <dbReference type="NCBI Taxonomy" id="5762"/>
    <lineage>
        <taxon>Eukaryota</taxon>
        <taxon>Discoba</taxon>
        <taxon>Heterolobosea</taxon>
        <taxon>Tetramitia</taxon>
        <taxon>Eutetramitia</taxon>
        <taxon>Vahlkampfiidae</taxon>
        <taxon>Naegleria</taxon>
    </lineage>
</organism>
<protein>
    <submittedName>
        <fullName evidence="3">Predicted protein</fullName>
    </submittedName>
</protein>
<dbReference type="VEuPathDB" id="AmoebaDB:NAEGRDRAFT_79790"/>
<comment type="similarity">
    <text evidence="1">Belongs to the ODC antizyme family.</text>
</comment>
<dbReference type="GO" id="GO:0075523">
    <property type="term" value="P:viral translational frameshifting"/>
    <property type="evidence" value="ECO:0007669"/>
    <property type="project" value="UniProtKB-KW"/>
</dbReference>
<name>D2VFP0_NAEGR</name>
<reference evidence="3 4" key="1">
    <citation type="journal article" date="2010" name="Cell">
        <title>The genome of Naegleria gruberi illuminates early eukaryotic versatility.</title>
        <authorList>
            <person name="Fritz-Laylin L.K."/>
            <person name="Prochnik S.E."/>
            <person name="Ginger M.L."/>
            <person name="Dacks J.B."/>
            <person name="Carpenter M.L."/>
            <person name="Field M.C."/>
            <person name="Kuo A."/>
            <person name="Paredez A."/>
            <person name="Chapman J."/>
            <person name="Pham J."/>
            <person name="Shu S."/>
            <person name="Neupane R."/>
            <person name="Cipriano M."/>
            <person name="Mancuso J."/>
            <person name="Tu H."/>
            <person name="Salamov A."/>
            <person name="Lindquist E."/>
            <person name="Shapiro H."/>
            <person name="Lucas S."/>
            <person name="Grigoriev I.V."/>
            <person name="Cande W.Z."/>
            <person name="Fulton C."/>
            <person name="Rokhsar D.S."/>
            <person name="Dawson S.C."/>
        </authorList>
    </citation>
    <scope>NUCLEOTIDE SEQUENCE [LARGE SCALE GENOMIC DNA]</scope>
    <source>
        <strain evidence="3 4">NEG-M</strain>
    </source>
</reference>
<dbReference type="KEGG" id="ngr:NAEGRDRAFT_79790"/>
<evidence type="ECO:0000256" key="2">
    <source>
        <dbReference type="ARBA" id="ARBA00022758"/>
    </source>
</evidence>
<gene>
    <name evidence="3" type="ORF">NAEGRDRAFT_79790</name>
</gene>
<dbReference type="RefSeq" id="XP_002677136.1">
    <property type="nucleotide sequence ID" value="XM_002677090.1"/>
</dbReference>
<dbReference type="InParanoid" id="D2VFP0"/>
<evidence type="ECO:0000313" key="3">
    <source>
        <dbReference type="EMBL" id="EFC44392.1"/>
    </source>
</evidence>
<accession>D2VFP0</accession>
<dbReference type="InterPro" id="IPR016181">
    <property type="entry name" value="Acyl_CoA_acyltransferase"/>
</dbReference>
<dbReference type="Proteomes" id="UP000006671">
    <property type="component" value="Unassembled WGS sequence"/>
</dbReference>
<dbReference type="GeneID" id="8850138"/>
<dbReference type="Pfam" id="PF02100">
    <property type="entry name" value="ODC_AZ"/>
    <property type="match status" value="1"/>
</dbReference>
<evidence type="ECO:0000313" key="4">
    <source>
        <dbReference type="Proteomes" id="UP000006671"/>
    </source>
</evidence>
<keyword evidence="4" id="KW-1185">Reference proteome</keyword>
<dbReference type="InterPro" id="IPR038581">
    <property type="entry name" value="ODC_AZ_sf"/>
</dbReference>
<dbReference type="OMA" id="IAESICC"/>
<dbReference type="OrthoDB" id="5959761at2759"/>
<proteinExistence type="inferred from homology"/>
<dbReference type="GO" id="GO:0008073">
    <property type="term" value="F:ornithine decarboxylase inhibitor activity"/>
    <property type="evidence" value="ECO:0007669"/>
    <property type="project" value="InterPro"/>
</dbReference>